<evidence type="ECO:0000313" key="1">
    <source>
        <dbReference type="EMBL" id="MDX8128032.1"/>
    </source>
</evidence>
<evidence type="ECO:0000313" key="2">
    <source>
        <dbReference type="Proteomes" id="UP001284537"/>
    </source>
</evidence>
<protein>
    <submittedName>
        <fullName evidence="1">DUF1993 domain-containing protein</fullName>
    </submittedName>
</protein>
<name>A0ABU4UF06_9GAMM</name>
<keyword evidence="2" id="KW-1185">Reference proteome</keyword>
<dbReference type="Pfam" id="PF09351">
    <property type="entry name" value="DUF1993"/>
    <property type="match status" value="1"/>
</dbReference>
<accession>A0ABU4UF06</accession>
<dbReference type="Proteomes" id="UP001284537">
    <property type="component" value="Unassembled WGS sequence"/>
</dbReference>
<gene>
    <name evidence="1" type="ORF">QLH52_12120</name>
</gene>
<dbReference type="SUPFAM" id="SSF109854">
    <property type="entry name" value="DinB/YfiT-like putative metalloenzymes"/>
    <property type="match status" value="1"/>
</dbReference>
<organism evidence="1 2">
    <name type="scientific">Methylomonas defluvii</name>
    <dbReference type="NCBI Taxonomy" id="3045149"/>
    <lineage>
        <taxon>Bacteria</taxon>
        <taxon>Pseudomonadati</taxon>
        <taxon>Pseudomonadota</taxon>
        <taxon>Gammaproteobacteria</taxon>
        <taxon>Methylococcales</taxon>
        <taxon>Methylococcaceae</taxon>
        <taxon>Methylomonas</taxon>
    </lineage>
</organism>
<comment type="caution">
    <text evidence="1">The sequence shown here is derived from an EMBL/GenBank/DDBJ whole genome shotgun (WGS) entry which is preliminary data.</text>
</comment>
<sequence>MSNLIYAAAIPPLIKSLTNLRAILEKAIAYAEAKKIDPAVLVSARLYPDMYPLSRQVQIATDVAKGAASRLAGTEPPKYEDNETTFPELLARLDKTIALLQSLSPEQINGSEDKTILLPLHDRSMEFKGLTYLTDFVLPNVYFHVTTTYAILRHNGVEIGKKDFLGEI</sequence>
<dbReference type="RefSeq" id="WP_319961724.1">
    <property type="nucleotide sequence ID" value="NZ_JAXARY010000010.1"/>
</dbReference>
<dbReference type="Gene3D" id="1.20.120.450">
    <property type="entry name" value="dinb family like domain"/>
    <property type="match status" value="1"/>
</dbReference>
<dbReference type="InterPro" id="IPR034660">
    <property type="entry name" value="DinB/YfiT-like"/>
</dbReference>
<reference evidence="1 2" key="1">
    <citation type="submission" date="2023-11" db="EMBL/GenBank/DDBJ databases">
        <authorList>
            <person name="Ouyang M.-Y."/>
        </authorList>
    </citation>
    <scope>NUCLEOTIDE SEQUENCE [LARGE SCALE GENOMIC DNA]</scope>
    <source>
        <strain evidence="1 2">OY6</strain>
    </source>
</reference>
<dbReference type="InterPro" id="IPR018531">
    <property type="entry name" value="DUF1993"/>
</dbReference>
<proteinExistence type="predicted"/>
<dbReference type="EMBL" id="JAXARY010000010">
    <property type="protein sequence ID" value="MDX8128032.1"/>
    <property type="molecule type" value="Genomic_DNA"/>
</dbReference>
<dbReference type="PANTHER" id="PTHR36922">
    <property type="entry name" value="BLL2446 PROTEIN"/>
    <property type="match status" value="1"/>
</dbReference>
<dbReference type="PANTHER" id="PTHR36922:SF1">
    <property type="entry name" value="DUF1993 DOMAIN-CONTAINING PROTEIN"/>
    <property type="match status" value="1"/>
</dbReference>